<dbReference type="InParanoid" id="G9MTS8"/>
<dbReference type="AlphaFoldDB" id="G9MTS8"/>
<evidence type="ECO:0000313" key="3">
    <source>
        <dbReference type="Proteomes" id="UP000007115"/>
    </source>
</evidence>
<proteinExistence type="predicted"/>
<dbReference type="Proteomes" id="UP000007115">
    <property type="component" value="Unassembled WGS sequence"/>
</dbReference>
<reference evidence="2 3" key="1">
    <citation type="journal article" date="2011" name="Genome Biol.">
        <title>Comparative genome sequence analysis underscores mycoparasitism as the ancestral life style of Trichoderma.</title>
        <authorList>
            <person name="Kubicek C.P."/>
            <person name="Herrera-Estrella A."/>
            <person name="Seidl-Seiboth V."/>
            <person name="Martinez D.A."/>
            <person name="Druzhinina I.S."/>
            <person name="Thon M."/>
            <person name="Zeilinger S."/>
            <person name="Casas-Flores S."/>
            <person name="Horwitz B.A."/>
            <person name="Mukherjee P.K."/>
            <person name="Mukherjee M."/>
            <person name="Kredics L."/>
            <person name="Alcaraz L.D."/>
            <person name="Aerts A."/>
            <person name="Antal Z."/>
            <person name="Atanasova L."/>
            <person name="Cervantes-Badillo M.G."/>
            <person name="Challacombe J."/>
            <person name="Chertkov O."/>
            <person name="McCluskey K."/>
            <person name="Coulpier F."/>
            <person name="Deshpande N."/>
            <person name="von Doehren H."/>
            <person name="Ebbole D.J."/>
            <person name="Esquivel-Naranjo E.U."/>
            <person name="Fekete E."/>
            <person name="Flipphi M."/>
            <person name="Glaser F."/>
            <person name="Gomez-Rodriguez E.Y."/>
            <person name="Gruber S."/>
            <person name="Han C."/>
            <person name="Henrissat B."/>
            <person name="Hermosa R."/>
            <person name="Hernandez-Onate M."/>
            <person name="Karaffa L."/>
            <person name="Kosti I."/>
            <person name="Le Crom S."/>
            <person name="Lindquist E."/>
            <person name="Lucas S."/>
            <person name="Luebeck M."/>
            <person name="Luebeck P.S."/>
            <person name="Margeot A."/>
            <person name="Metz B."/>
            <person name="Misra M."/>
            <person name="Nevalainen H."/>
            <person name="Omann M."/>
            <person name="Packer N."/>
            <person name="Perrone G."/>
            <person name="Uresti-Rivera E.E."/>
            <person name="Salamov A."/>
            <person name="Schmoll M."/>
            <person name="Seiboth B."/>
            <person name="Shapiro H."/>
            <person name="Sukno S."/>
            <person name="Tamayo-Ramos J.A."/>
            <person name="Tisch D."/>
            <person name="Wiest A."/>
            <person name="Wilkinson H.H."/>
            <person name="Zhang M."/>
            <person name="Coutinho P.M."/>
            <person name="Kenerley C.M."/>
            <person name="Monte E."/>
            <person name="Baker S.E."/>
            <person name="Grigoriev I.V."/>
        </authorList>
    </citation>
    <scope>NUCLEOTIDE SEQUENCE [LARGE SCALE GENOMIC DNA]</scope>
    <source>
        <strain evidence="3">Gv29-8 / FGSC 10586</strain>
    </source>
</reference>
<dbReference type="eggNOG" id="ENOG502SJYB">
    <property type="taxonomic scope" value="Eukaryota"/>
</dbReference>
<gene>
    <name evidence="2" type="ORF">TRIVIDRAFT_200745</name>
</gene>
<comment type="caution">
    <text evidence="2">The sequence shown here is derived from an EMBL/GenBank/DDBJ whole genome shotgun (WGS) entry which is preliminary data.</text>
</comment>
<protein>
    <submittedName>
        <fullName evidence="2">Uncharacterized protein</fullName>
    </submittedName>
</protein>
<dbReference type="HOGENOM" id="CLU_909310_0_0_1"/>
<accession>G9MTS8</accession>
<dbReference type="STRING" id="413071.G9MTS8"/>
<feature type="region of interest" description="Disordered" evidence="1">
    <location>
        <begin position="1"/>
        <end position="20"/>
    </location>
</feature>
<evidence type="ECO:0000256" key="1">
    <source>
        <dbReference type="SAM" id="MobiDB-lite"/>
    </source>
</evidence>
<name>G9MTS8_HYPVG</name>
<dbReference type="VEuPathDB" id="FungiDB:TRIVIDRAFT_200745"/>
<dbReference type="OrthoDB" id="5146899at2759"/>
<dbReference type="RefSeq" id="XP_013956650.1">
    <property type="nucleotide sequence ID" value="XM_014101175.1"/>
</dbReference>
<sequence>MVSHGAAEATKTAAIRRPFARSNPIQKAKIERRSHEECGSWALDMAELRETSGRLPTRSSLIEEVEIELCSPQTLELPSRILRQPVQGRDPIAPNFFLEAKGPRGTMGVAVAQAVLDGAPGALIMHALQNYLVDEPIYDGNAYASTSTLLDGYLKLYAHHLTAPAQSGQRPEHHTTQLKAYALTRIYESLQKIRATDSSRMPTRDRAEDDLATTVEEQQVGASSPLDFHDCQIFAKPEDNDYETQETYIRRAILHQNGNGDVDDIEVEVATDFAKALRLVSHRSAIKIPCISSACPSCRPSSFSFL</sequence>
<evidence type="ECO:0000313" key="2">
    <source>
        <dbReference type="EMBL" id="EHK22427.1"/>
    </source>
</evidence>
<dbReference type="EMBL" id="ABDF02000006">
    <property type="protein sequence ID" value="EHK22427.1"/>
    <property type="molecule type" value="Genomic_DNA"/>
</dbReference>
<dbReference type="GeneID" id="25790109"/>
<keyword evidence="3" id="KW-1185">Reference proteome</keyword>
<organism evidence="2 3">
    <name type="scientific">Hypocrea virens (strain Gv29-8 / FGSC 10586)</name>
    <name type="common">Gliocladium virens</name>
    <name type="synonym">Trichoderma virens</name>
    <dbReference type="NCBI Taxonomy" id="413071"/>
    <lineage>
        <taxon>Eukaryota</taxon>
        <taxon>Fungi</taxon>
        <taxon>Dikarya</taxon>
        <taxon>Ascomycota</taxon>
        <taxon>Pezizomycotina</taxon>
        <taxon>Sordariomycetes</taxon>
        <taxon>Hypocreomycetidae</taxon>
        <taxon>Hypocreales</taxon>
        <taxon>Hypocreaceae</taxon>
        <taxon>Trichoderma</taxon>
    </lineage>
</organism>